<organism evidence="1">
    <name type="scientific">marine sediment metagenome</name>
    <dbReference type="NCBI Taxonomy" id="412755"/>
    <lineage>
        <taxon>unclassified sequences</taxon>
        <taxon>metagenomes</taxon>
        <taxon>ecological metagenomes</taxon>
    </lineage>
</organism>
<reference evidence="1" key="1">
    <citation type="journal article" date="2015" name="Nature">
        <title>Complex archaea that bridge the gap between prokaryotes and eukaryotes.</title>
        <authorList>
            <person name="Spang A."/>
            <person name="Saw J.H."/>
            <person name="Jorgensen S.L."/>
            <person name="Zaremba-Niedzwiedzka K."/>
            <person name="Martijn J."/>
            <person name="Lind A.E."/>
            <person name="van Eijk R."/>
            <person name="Schleper C."/>
            <person name="Guy L."/>
            <person name="Ettema T.J."/>
        </authorList>
    </citation>
    <scope>NUCLEOTIDE SEQUENCE</scope>
</reference>
<dbReference type="AlphaFoldDB" id="A0A0F9AUC4"/>
<dbReference type="EMBL" id="LAZR01041018">
    <property type="protein sequence ID" value="KKL13045.1"/>
    <property type="molecule type" value="Genomic_DNA"/>
</dbReference>
<proteinExistence type="predicted"/>
<accession>A0A0F9AUC4</accession>
<evidence type="ECO:0000313" key="1">
    <source>
        <dbReference type="EMBL" id="KKL13045.1"/>
    </source>
</evidence>
<sequence>MTDYEMIHDKNFNQEKLHEEMDAAGLAGGSLYWAGFDPIDRRVYGPSTIHGHPAGKLRFSYDPALTPQREQALNDILVAHDGTQLSKFQQHKDTDELHRLQFVQTAIEWNTLNNNVKLDRVEYLFRAVARLIDSTTDL</sequence>
<protein>
    <submittedName>
        <fullName evidence="1">Uncharacterized protein</fullName>
    </submittedName>
</protein>
<gene>
    <name evidence="1" type="ORF">LCGC14_2529680</name>
</gene>
<comment type="caution">
    <text evidence="1">The sequence shown here is derived from an EMBL/GenBank/DDBJ whole genome shotgun (WGS) entry which is preliminary data.</text>
</comment>
<name>A0A0F9AUC4_9ZZZZ</name>